<sequence>MKTKILVYGVLGYTGNLFLERALDTSLPIVLGAREQVLRGAADRLGLECRVFEISDAQDIAAHLSDISAVVNLASISFAVNRHLIDACIRTGTHYVDLAAECPDMLEILELHDEASARGVMLMPGAGFNLVTTDIAGAIASTLLAEPTRLSLGFATFGKASRGTIRSVLRLATETGYSRRAGELVATRSASEKRTFHADGKGYRLINNSLMGDVITSHMSTNIPEITAYSYYPWILVQFMRGRMDRLRRLLMKHADRLFAPGPSPDELDSQHTYSWAHVQDAGGRSATVVIRGPQAYVFTVKAIGRIIEQLARNNVNPGFTPPSFYGRALIEGIDGVRTDVTAE</sequence>
<organism evidence="2">
    <name type="scientific">freshwater metagenome</name>
    <dbReference type="NCBI Taxonomy" id="449393"/>
    <lineage>
        <taxon>unclassified sequences</taxon>
        <taxon>metagenomes</taxon>
        <taxon>ecological metagenomes</taxon>
    </lineage>
</organism>
<dbReference type="AlphaFoldDB" id="A0A6J6BRB0"/>
<dbReference type="InterPro" id="IPR005097">
    <property type="entry name" value="Sacchrp_dh_NADP-bd"/>
</dbReference>
<evidence type="ECO:0000259" key="1">
    <source>
        <dbReference type="Pfam" id="PF03435"/>
    </source>
</evidence>
<dbReference type="PANTHER" id="PTHR43781">
    <property type="entry name" value="SACCHAROPINE DEHYDROGENASE"/>
    <property type="match status" value="1"/>
</dbReference>
<dbReference type="PANTHER" id="PTHR43781:SF1">
    <property type="entry name" value="SACCHAROPINE DEHYDROGENASE"/>
    <property type="match status" value="1"/>
</dbReference>
<name>A0A6J6BRB0_9ZZZZ</name>
<evidence type="ECO:0000313" key="2">
    <source>
        <dbReference type="EMBL" id="CAB4541197.1"/>
    </source>
</evidence>
<gene>
    <name evidence="2" type="ORF">UFOPK1493_00325</name>
</gene>
<dbReference type="InterPro" id="IPR036291">
    <property type="entry name" value="NAD(P)-bd_dom_sf"/>
</dbReference>
<proteinExistence type="predicted"/>
<dbReference type="Gene3D" id="3.40.50.720">
    <property type="entry name" value="NAD(P)-binding Rossmann-like Domain"/>
    <property type="match status" value="1"/>
</dbReference>
<reference evidence="2" key="1">
    <citation type="submission" date="2020-05" db="EMBL/GenBank/DDBJ databases">
        <authorList>
            <person name="Chiriac C."/>
            <person name="Salcher M."/>
            <person name="Ghai R."/>
            <person name="Kavagutti S V."/>
        </authorList>
    </citation>
    <scope>NUCLEOTIDE SEQUENCE</scope>
</reference>
<dbReference type="SUPFAM" id="SSF51735">
    <property type="entry name" value="NAD(P)-binding Rossmann-fold domains"/>
    <property type="match status" value="1"/>
</dbReference>
<accession>A0A6J6BRB0</accession>
<protein>
    <submittedName>
        <fullName evidence="2">Unannotated protein</fullName>
    </submittedName>
</protein>
<dbReference type="Pfam" id="PF03435">
    <property type="entry name" value="Sacchrp_dh_NADP"/>
    <property type="match status" value="1"/>
</dbReference>
<dbReference type="EMBL" id="CAEZSR010000006">
    <property type="protein sequence ID" value="CAB4541197.1"/>
    <property type="molecule type" value="Genomic_DNA"/>
</dbReference>
<feature type="domain" description="Saccharopine dehydrogenase NADP binding" evidence="1">
    <location>
        <begin position="5"/>
        <end position="123"/>
    </location>
</feature>